<feature type="binding site" evidence="18">
    <location>
        <position position="105"/>
    </location>
    <ligand>
        <name>substrate</name>
    </ligand>
</feature>
<evidence type="ECO:0000256" key="9">
    <source>
        <dbReference type="ARBA" id="ARBA00022884"/>
    </source>
</evidence>
<dbReference type="SUPFAM" id="SSF53383">
    <property type="entry name" value="PLP-dependent transferases"/>
    <property type="match status" value="1"/>
</dbReference>
<name>A0AAV9J077_CYACA</name>
<dbReference type="InterPro" id="IPR015424">
    <property type="entry name" value="PyrdxlP-dep_Trfase"/>
</dbReference>
<evidence type="ECO:0000256" key="8">
    <source>
        <dbReference type="ARBA" id="ARBA00022679"/>
    </source>
</evidence>
<keyword evidence="21" id="KW-1185">Reference proteome</keyword>
<accession>A0AAV9J077</accession>
<organism evidence="20 21">
    <name type="scientific">Cyanidium caldarium</name>
    <name type="common">Red alga</name>
    <dbReference type="NCBI Taxonomy" id="2771"/>
    <lineage>
        <taxon>Eukaryota</taxon>
        <taxon>Rhodophyta</taxon>
        <taxon>Bangiophyceae</taxon>
        <taxon>Cyanidiales</taxon>
        <taxon>Cyanidiaceae</taxon>
        <taxon>Cyanidium</taxon>
    </lineage>
</organism>
<feature type="binding site" evidence="18">
    <location>
        <position position="97"/>
    </location>
    <ligand>
        <name>substrate</name>
    </ligand>
</feature>
<comment type="catalytic activity">
    <reaction evidence="16 17">
        <text>O-phospho-L-seryl-tRNA(Sec) + selenophosphate + H2O = L-selenocysteinyl-tRNA(Sec) + 2 phosphate</text>
        <dbReference type="Rhea" id="RHEA:25041"/>
        <dbReference type="Rhea" id="RHEA-COMP:9743"/>
        <dbReference type="Rhea" id="RHEA-COMP:9947"/>
        <dbReference type="ChEBI" id="CHEBI:15377"/>
        <dbReference type="ChEBI" id="CHEBI:16144"/>
        <dbReference type="ChEBI" id="CHEBI:43474"/>
        <dbReference type="ChEBI" id="CHEBI:78551"/>
        <dbReference type="ChEBI" id="CHEBI:78573"/>
        <dbReference type="EC" id="2.9.1.2"/>
    </reaction>
</comment>
<comment type="similarity">
    <text evidence="4 17">Belongs to the SepSecS family.</text>
</comment>
<evidence type="ECO:0000256" key="14">
    <source>
        <dbReference type="ARBA" id="ARBA00032048"/>
    </source>
</evidence>
<evidence type="ECO:0000256" key="16">
    <source>
        <dbReference type="ARBA" id="ARBA00048808"/>
    </source>
</evidence>
<evidence type="ECO:0000256" key="2">
    <source>
        <dbReference type="ARBA" id="ARBA00002552"/>
    </source>
</evidence>
<evidence type="ECO:0000256" key="3">
    <source>
        <dbReference type="ARBA" id="ARBA00004822"/>
    </source>
</evidence>
<dbReference type="Pfam" id="PF05889">
    <property type="entry name" value="SepSecS"/>
    <property type="match status" value="1"/>
</dbReference>
<evidence type="ECO:0000256" key="11">
    <source>
        <dbReference type="ARBA" id="ARBA00022917"/>
    </source>
</evidence>
<evidence type="ECO:0000256" key="13">
    <source>
        <dbReference type="ARBA" id="ARBA00030669"/>
    </source>
</evidence>
<evidence type="ECO:0000313" key="20">
    <source>
        <dbReference type="EMBL" id="KAK4537992.1"/>
    </source>
</evidence>
<evidence type="ECO:0000256" key="10">
    <source>
        <dbReference type="ARBA" id="ARBA00022898"/>
    </source>
</evidence>
<proteinExistence type="inferred from homology"/>
<evidence type="ECO:0000256" key="12">
    <source>
        <dbReference type="ARBA" id="ARBA00023266"/>
    </source>
</evidence>
<feature type="modified residue" description="N6-(pyridoxal phosphate)lysine" evidence="19">
    <location>
        <position position="294"/>
    </location>
</feature>
<feature type="binding site" evidence="18">
    <location>
        <position position="408"/>
    </location>
    <ligand>
        <name>tRNA</name>
        <dbReference type="ChEBI" id="CHEBI:17843"/>
    </ligand>
</feature>
<keyword evidence="8 17" id="KW-0808">Transferase</keyword>
<dbReference type="PANTHER" id="PTHR12944">
    <property type="entry name" value="SOLUBLE LIVER ANTIGEN/LIVER PANCREAS ANTIGEN"/>
    <property type="match status" value="1"/>
</dbReference>
<comment type="function">
    <text evidence="2 17">Converts O-phosphoseryl-tRNA(Sec) to selenocysteinyl-tRNA(Sec) required for selenoprotein biosynthesis.</text>
</comment>
<evidence type="ECO:0000256" key="1">
    <source>
        <dbReference type="ARBA" id="ARBA00001933"/>
    </source>
</evidence>
<keyword evidence="9 17" id="KW-0694">RNA-binding</keyword>
<keyword evidence="7 17" id="KW-0820">tRNA-binding</keyword>
<dbReference type="GO" id="GO:0001514">
    <property type="term" value="P:selenocysteine incorporation"/>
    <property type="evidence" value="ECO:0007669"/>
    <property type="project" value="TreeGrafter"/>
</dbReference>
<comment type="pathway">
    <text evidence="3 17">Aminoacyl-tRNA biosynthesis; selenocysteinyl-tRNA(Sec) biosynthesis; selenocysteinyl-tRNA(Sec) from L-seryl-tRNA(Sec) (archaeal/eukaryal route): step 2/2.</text>
</comment>
<dbReference type="EC" id="2.9.1.2" evidence="5 17"/>
<feature type="binding site" evidence="18">
    <location>
        <position position="323"/>
    </location>
    <ligand>
        <name>substrate</name>
    </ligand>
</feature>
<dbReference type="AlphaFoldDB" id="A0AAV9J077"/>
<dbReference type="GO" id="GO:0000049">
    <property type="term" value="F:tRNA binding"/>
    <property type="evidence" value="ECO:0007669"/>
    <property type="project" value="UniProtKB-UniRule"/>
</dbReference>
<dbReference type="Proteomes" id="UP001301350">
    <property type="component" value="Unassembled WGS sequence"/>
</dbReference>
<dbReference type="GO" id="GO:0098621">
    <property type="term" value="F:O-phosphoseryl-tRNA(Sec) selenium transferase activity"/>
    <property type="evidence" value="ECO:0007669"/>
    <property type="project" value="UniProtKB-EC"/>
</dbReference>
<gene>
    <name evidence="20" type="ORF">CDCA_CDCA15G4017</name>
</gene>
<dbReference type="Gene3D" id="3.40.640.10">
    <property type="entry name" value="Type I PLP-dependent aspartate aminotransferase-like (Major domain)"/>
    <property type="match status" value="1"/>
</dbReference>
<protein>
    <recommendedName>
        <fullName evidence="6 17">O-phosphoseryl-tRNA(Sec) selenium transferase</fullName>
        <ecNumber evidence="5 17">2.9.1.2</ecNumber>
    </recommendedName>
    <alternativeName>
        <fullName evidence="13 17">Selenocysteine synthase</fullName>
    </alternativeName>
    <alternativeName>
        <fullName evidence="14 17">Selenocysteinyl-tRNA(Sec) synthase</fullName>
    </alternativeName>
    <alternativeName>
        <fullName evidence="15 17">Sep-tRNA:Sec-tRNA synthase</fullName>
    </alternativeName>
</protein>
<evidence type="ECO:0000256" key="4">
    <source>
        <dbReference type="ARBA" id="ARBA00007037"/>
    </source>
</evidence>
<reference evidence="20 21" key="1">
    <citation type="submission" date="2022-07" db="EMBL/GenBank/DDBJ databases">
        <title>Genome-wide signatures of adaptation to extreme environments.</title>
        <authorList>
            <person name="Cho C.H."/>
            <person name="Yoon H.S."/>
        </authorList>
    </citation>
    <scope>NUCLEOTIDE SEQUENCE [LARGE SCALE GENOMIC DNA]</scope>
    <source>
        <strain evidence="20 21">DBV 063 E5</strain>
    </source>
</reference>
<evidence type="ECO:0000256" key="19">
    <source>
        <dbReference type="PIRSR" id="PIRSR017689-50"/>
    </source>
</evidence>
<dbReference type="EMBL" id="JANCYW010000015">
    <property type="protein sequence ID" value="KAK4537992.1"/>
    <property type="molecule type" value="Genomic_DNA"/>
</dbReference>
<feature type="binding site" evidence="18">
    <location>
        <position position="281"/>
    </location>
    <ligand>
        <name>tRNA</name>
        <dbReference type="ChEBI" id="CHEBI:17843"/>
    </ligand>
</feature>
<dbReference type="InterPro" id="IPR008829">
    <property type="entry name" value="SepSecS/SepCysS"/>
</dbReference>
<dbReference type="GO" id="GO:0005737">
    <property type="term" value="C:cytoplasm"/>
    <property type="evidence" value="ECO:0007669"/>
    <property type="project" value="UniProtKB-SubCell"/>
</dbReference>
<dbReference type="PANTHER" id="PTHR12944:SF2">
    <property type="entry name" value="O-PHOSPHOSERYL-TRNA(SEC) SELENIUM TRANSFERASE"/>
    <property type="match status" value="1"/>
</dbReference>
<evidence type="ECO:0000313" key="21">
    <source>
        <dbReference type="Proteomes" id="UP001301350"/>
    </source>
</evidence>
<keyword evidence="17" id="KW-0963">Cytoplasm</keyword>
<evidence type="ECO:0000256" key="7">
    <source>
        <dbReference type="ARBA" id="ARBA00022555"/>
    </source>
</evidence>
<evidence type="ECO:0000256" key="6">
    <source>
        <dbReference type="ARBA" id="ARBA00021963"/>
    </source>
</evidence>
<sequence length="498" mass="55282">MDELNFDLASKLVEPSYIHQARDAHRTRLGRVRRLLSQRRLPERGWDDADVRWMMGQLAAMDSNQFPEQVGVGEREGRVYSSVVRERHWGMAHGMGRAGDVNADQPKAAGASLLVRLAQYLVRDAIRRSGFESCRAVGLLPVATGMALTLCLLALRRQRPGCRRVLWLRVDQKSCLKCVTAADCEPVVVESRLQGDQVVIDREALQRAWDALPAVSDENGTRDTRGVLCVISTTSCFAPRAPDDVVRIAQWCRAHDVPHVINNAYGLQARRCCGRICAASRAGRVDVVVQSFDKNFMVPVGGAVLAARHSDMVQRVLQLYPGRASVAPVADLFITLLQMGADGYAQLLREREHWNGHFRRQVAQVAQRYGERLLHTDDNPISFAMTLQHITESCAVEPAHIGSMLYARRCSGSRAILATERRCIEGIEFVGYGAHVAHYPCAYLSMACAIGITQRDVEVFCERLDAVLRQVVAVQRVSGWNGPLNETGDHVSDADEHG</sequence>
<keyword evidence="10 17" id="KW-0663">Pyridoxal phosphate</keyword>
<feature type="binding site" evidence="18">
    <location>
        <position position="75"/>
    </location>
    <ligand>
        <name>pyridoxal 5'-phosphate</name>
        <dbReference type="ChEBI" id="CHEBI:597326"/>
    </ligand>
</feature>
<dbReference type="NCBIfam" id="TIGR03531">
    <property type="entry name" value="selenium_SpcS"/>
    <property type="match status" value="1"/>
</dbReference>
<feature type="site" description="May act as a substrate filter by repelling compounds with a negatively charged alpha-carboxylate" evidence="19">
    <location>
        <position position="74"/>
    </location>
</feature>
<keyword evidence="11 17" id="KW-0648">Protein biosynthesis</keyword>
<comment type="caution">
    <text evidence="20">The sequence shown here is derived from an EMBL/GenBank/DDBJ whole genome shotgun (WGS) entry which is preliminary data.</text>
</comment>
<evidence type="ECO:0000256" key="15">
    <source>
        <dbReference type="ARBA" id="ARBA00032693"/>
    </source>
</evidence>
<evidence type="ECO:0000256" key="17">
    <source>
        <dbReference type="PIRNR" id="PIRNR017689"/>
    </source>
</evidence>
<dbReference type="InterPro" id="IPR015421">
    <property type="entry name" value="PyrdxlP-dep_Trfase_major"/>
</dbReference>
<keyword evidence="12 17" id="KW-0711">Selenium</keyword>
<comment type="subcellular location">
    <subcellularLocation>
        <location evidence="17">Cytoplasm</location>
    </subcellularLocation>
</comment>
<evidence type="ECO:0000256" key="5">
    <source>
        <dbReference type="ARBA" id="ARBA00012464"/>
    </source>
</evidence>
<evidence type="ECO:0000256" key="18">
    <source>
        <dbReference type="PIRSR" id="PIRSR017689-1"/>
    </source>
</evidence>
<comment type="cofactor">
    <cofactor evidence="1 17">
        <name>pyridoxal 5'-phosphate</name>
        <dbReference type="ChEBI" id="CHEBI:597326"/>
    </cofactor>
</comment>
<dbReference type="PIRSF" id="PIRSF017689">
    <property type="entry name" value="SepSecS"/>
    <property type="match status" value="1"/>
</dbReference>
<dbReference type="GO" id="GO:0001717">
    <property type="term" value="P:conversion of seryl-tRNAsec to selenocys-tRNAsec"/>
    <property type="evidence" value="ECO:0007669"/>
    <property type="project" value="UniProtKB-UniRule"/>
</dbReference>
<dbReference type="InterPro" id="IPR019872">
    <property type="entry name" value="Sec-tRNA_Se_transferase"/>
</dbReference>